<dbReference type="InterPro" id="IPR000873">
    <property type="entry name" value="AMP-dep_synth/lig_dom"/>
</dbReference>
<dbReference type="GO" id="GO:0030729">
    <property type="term" value="F:acetoacetate-CoA ligase activity"/>
    <property type="evidence" value="ECO:0007669"/>
    <property type="project" value="InterPro"/>
</dbReference>
<dbReference type="Pfam" id="PF00501">
    <property type="entry name" value="AMP-binding"/>
    <property type="match status" value="1"/>
</dbReference>
<keyword evidence="3" id="KW-0547">Nucleotide-binding</keyword>
<reference evidence="7 8" key="1">
    <citation type="submission" date="2014-11" db="EMBL/GenBank/DDBJ databases">
        <title>Symbiosis island explosion on the genome of extra-slow-growing strains of soybean bradyrhizobia with massive insertion sequences.</title>
        <authorList>
            <person name="Iida T."/>
            <person name="Minamisawa K."/>
        </authorList>
    </citation>
    <scope>NUCLEOTIDE SEQUENCE [LARGE SCALE GENOMIC DNA]</scope>
    <source>
        <strain evidence="7 8">NK6</strain>
    </source>
</reference>
<dbReference type="NCBIfam" id="TIGR01217">
    <property type="entry name" value="ac_ac_CoA_syn"/>
    <property type="match status" value="1"/>
</dbReference>
<evidence type="ECO:0000259" key="6">
    <source>
        <dbReference type="Pfam" id="PF16177"/>
    </source>
</evidence>
<dbReference type="SUPFAM" id="SSF56801">
    <property type="entry name" value="Acetyl-CoA synthetase-like"/>
    <property type="match status" value="1"/>
</dbReference>
<gene>
    <name evidence="7" type="ORF">NK6_8937</name>
</gene>
<dbReference type="Gene3D" id="3.30.300.30">
    <property type="match status" value="1"/>
</dbReference>
<comment type="similarity">
    <text evidence="1">Belongs to the ATP-dependent AMP-binding enzyme family.</text>
</comment>
<evidence type="ECO:0000313" key="8">
    <source>
        <dbReference type="Proteomes" id="UP000063308"/>
    </source>
</evidence>
<dbReference type="PROSITE" id="PS00455">
    <property type="entry name" value="AMP_BINDING"/>
    <property type="match status" value="1"/>
</dbReference>
<dbReference type="NCBIfam" id="NF002937">
    <property type="entry name" value="PRK03584.1"/>
    <property type="match status" value="1"/>
</dbReference>
<dbReference type="InterPro" id="IPR020845">
    <property type="entry name" value="AMP-binding_CS"/>
</dbReference>
<dbReference type="InterPro" id="IPR005914">
    <property type="entry name" value="Acac_CoA_synth"/>
</dbReference>
<dbReference type="InterPro" id="IPR042099">
    <property type="entry name" value="ANL_N_sf"/>
</dbReference>
<evidence type="ECO:0000256" key="4">
    <source>
        <dbReference type="ARBA" id="ARBA00022840"/>
    </source>
</evidence>
<name>A0A0E4FYI8_9BRAD</name>
<dbReference type="RefSeq" id="WP_060912138.1">
    <property type="nucleotide sequence ID" value="NZ_JAFCKD010000072.1"/>
</dbReference>
<feature type="domain" description="Acetyl-coenzyme A synthetase N-terminal" evidence="6">
    <location>
        <begin position="27"/>
        <end position="80"/>
    </location>
</feature>
<dbReference type="AlphaFoldDB" id="A0A0E4FYI8"/>
<dbReference type="GO" id="GO:0005524">
    <property type="term" value="F:ATP binding"/>
    <property type="evidence" value="ECO:0007669"/>
    <property type="project" value="UniProtKB-KW"/>
</dbReference>
<dbReference type="PANTHER" id="PTHR42921:SF1">
    <property type="entry name" value="ACETOACETYL-COA SYNTHETASE"/>
    <property type="match status" value="1"/>
</dbReference>
<dbReference type="InterPro" id="IPR032387">
    <property type="entry name" value="ACAS_N"/>
</dbReference>
<dbReference type="CDD" id="cd05943">
    <property type="entry name" value="AACS"/>
    <property type="match status" value="1"/>
</dbReference>
<dbReference type="Pfam" id="PF16177">
    <property type="entry name" value="ACAS_N"/>
    <property type="match status" value="1"/>
</dbReference>
<feature type="domain" description="AMP-dependent synthetase/ligase" evidence="5">
    <location>
        <begin position="92"/>
        <end position="412"/>
    </location>
</feature>
<dbReference type="InterPro" id="IPR045851">
    <property type="entry name" value="AMP-bd_C_sf"/>
</dbReference>
<keyword evidence="2" id="KW-0436">Ligase</keyword>
<keyword evidence="4" id="KW-0067">ATP-binding</keyword>
<evidence type="ECO:0000313" key="7">
    <source>
        <dbReference type="EMBL" id="BAR62081.1"/>
    </source>
</evidence>
<proteinExistence type="inferred from homology"/>
<organism evidence="7 8">
    <name type="scientific">Bradyrhizobium diazoefficiens</name>
    <dbReference type="NCBI Taxonomy" id="1355477"/>
    <lineage>
        <taxon>Bacteria</taxon>
        <taxon>Pseudomonadati</taxon>
        <taxon>Pseudomonadota</taxon>
        <taxon>Alphaproteobacteria</taxon>
        <taxon>Hyphomicrobiales</taxon>
        <taxon>Nitrobacteraceae</taxon>
        <taxon>Bradyrhizobium</taxon>
    </lineage>
</organism>
<sequence>MTAPFVPQIALYRNWLAEQRGLTFGSYEDMRQWSVRDLDGFWRSIWDYYDLQSPTPFAAVITERKMPGAVWFPGAQVNYARQVFRHVEAADAAGLPAIVSGGEDGRLRETSWPELRRKAAALSLHLKDNGIKPGDRVAAYLPNIPETIIAFLATASIGAVWSVCAPDMAAPAVIDRFKQIEPKVLIACDAVTYAGRRHDRRDVVAELRRSLPTVAHVILHSEAGAPAAPDALLSDIVAGTSAAIDAFEPAWLPFDHPLWIVYSSGTTGLPKPIVHGHGGIVIVVLALLGLHNDIGCSYHQNSFGERYHWYSSTGWIMWNSQVGGLLGGTTCCIFDGSPGGAKDKPDWTTLWRFVAQSKATFFGAGAAFFANCAKAEIDLAAAGDLSRLRCLGSTGSPLSADTQAWFNDRFAALSKTNGSKAQADIWWANISGGTDFAGAFIGGNRQLPQTPGAMQCRLLGAAVEAFSEQGRAVTDEVGELVCTEPMPSMPLYFWNDKDGVRYRSSYFETYPDNFDGSGRGPVWRHGDWLKVNPDGSCIIYGRSDATINRHGLRMGTSELYSAIETLPEVLDSLVVDLEYLGRDSYMPLFVVLREGVALDAAMQEKINKAIEAGLSRRFLPNEIFAVAEIPRTLSGKKQELPIKKLLLGQPVEKVINKEAMANPGCLDWYLAFARDYLARRAA</sequence>
<dbReference type="GO" id="GO:0006629">
    <property type="term" value="P:lipid metabolic process"/>
    <property type="evidence" value="ECO:0007669"/>
    <property type="project" value="InterPro"/>
</dbReference>
<evidence type="ECO:0000256" key="2">
    <source>
        <dbReference type="ARBA" id="ARBA00022598"/>
    </source>
</evidence>
<accession>A0A0E4FYI8</accession>
<evidence type="ECO:0000256" key="3">
    <source>
        <dbReference type="ARBA" id="ARBA00022741"/>
    </source>
</evidence>
<dbReference type="PANTHER" id="PTHR42921">
    <property type="entry name" value="ACETOACETYL-COA SYNTHETASE"/>
    <property type="match status" value="1"/>
</dbReference>
<dbReference type="Gene3D" id="3.40.50.12780">
    <property type="entry name" value="N-terminal domain of ligase-like"/>
    <property type="match status" value="1"/>
</dbReference>
<dbReference type="Proteomes" id="UP000063308">
    <property type="component" value="Chromosome"/>
</dbReference>
<evidence type="ECO:0000259" key="5">
    <source>
        <dbReference type="Pfam" id="PF00501"/>
    </source>
</evidence>
<dbReference type="EMBL" id="AP014685">
    <property type="protein sequence ID" value="BAR62081.1"/>
    <property type="molecule type" value="Genomic_DNA"/>
</dbReference>
<evidence type="ECO:0000256" key="1">
    <source>
        <dbReference type="ARBA" id="ARBA00006432"/>
    </source>
</evidence>
<protein>
    <submittedName>
        <fullName evidence="7">Acetoacetyl-CoA synthetase</fullName>
    </submittedName>
</protein>